<sequence>MAVELKKKGFQSLQSIERAVDHVDETEEEEPGIESFTYKKMEELKQESDANKNKFQDLILTGSRSLWLKDLNDLDCQLDAENYPLAEKKAPAKRARDAARPQWANKKRCIVASDSDEEDDEERGF</sequence>
<dbReference type="InterPro" id="IPR013757">
    <property type="entry name" value="Topo_IIA_A_a_sf"/>
</dbReference>
<feature type="region of interest" description="Disordered" evidence="1">
    <location>
        <begin position="89"/>
        <end position="125"/>
    </location>
</feature>
<dbReference type="AlphaFoldDB" id="A0A2U1NAX1"/>
<gene>
    <name evidence="2" type="ORF">CTI12_AA285720</name>
</gene>
<feature type="compositionally biased region" description="Basic and acidic residues" evidence="1">
    <location>
        <begin position="89"/>
        <end position="99"/>
    </location>
</feature>
<accession>A0A2U1NAX1</accession>
<feature type="compositionally biased region" description="Acidic residues" evidence="1">
    <location>
        <begin position="114"/>
        <end position="125"/>
    </location>
</feature>
<organism evidence="2 3">
    <name type="scientific">Artemisia annua</name>
    <name type="common">Sweet wormwood</name>
    <dbReference type="NCBI Taxonomy" id="35608"/>
    <lineage>
        <taxon>Eukaryota</taxon>
        <taxon>Viridiplantae</taxon>
        <taxon>Streptophyta</taxon>
        <taxon>Embryophyta</taxon>
        <taxon>Tracheophyta</taxon>
        <taxon>Spermatophyta</taxon>
        <taxon>Magnoliopsida</taxon>
        <taxon>eudicotyledons</taxon>
        <taxon>Gunneridae</taxon>
        <taxon>Pentapetalae</taxon>
        <taxon>asterids</taxon>
        <taxon>campanulids</taxon>
        <taxon>Asterales</taxon>
        <taxon>Asteraceae</taxon>
        <taxon>Asteroideae</taxon>
        <taxon>Anthemideae</taxon>
        <taxon>Artemisiinae</taxon>
        <taxon>Artemisia</taxon>
    </lineage>
</organism>
<evidence type="ECO:0000313" key="2">
    <source>
        <dbReference type="EMBL" id="PWA70664.1"/>
    </source>
</evidence>
<evidence type="ECO:0000256" key="1">
    <source>
        <dbReference type="SAM" id="MobiDB-lite"/>
    </source>
</evidence>
<dbReference type="EMBL" id="PKPP01003203">
    <property type="protein sequence ID" value="PWA70664.1"/>
    <property type="molecule type" value="Genomic_DNA"/>
</dbReference>
<keyword evidence="3" id="KW-1185">Reference proteome</keyword>
<reference evidence="2 3" key="1">
    <citation type="journal article" date="2018" name="Mol. Plant">
        <title>The genome of Artemisia annua provides insight into the evolution of Asteraceae family and artemisinin biosynthesis.</title>
        <authorList>
            <person name="Shen Q."/>
            <person name="Zhang L."/>
            <person name="Liao Z."/>
            <person name="Wang S."/>
            <person name="Yan T."/>
            <person name="Shi P."/>
            <person name="Liu M."/>
            <person name="Fu X."/>
            <person name="Pan Q."/>
            <person name="Wang Y."/>
            <person name="Lv Z."/>
            <person name="Lu X."/>
            <person name="Zhang F."/>
            <person name="Jiang W."/>
            <person name="Ma Y."/>
            <person name="Chen M."/>
            <person name="Hao X."/>
            <person name="Li L."/>
            <person name="Tang Y."/>
            <person name="Lv G."/>
            <person name="Zhou Y."/>
            <person name="Sun X."/>
            <person name="Brodelius P.E."/>
            <person name="Rose J.K.C."/>
            <person name="Tang K."/>
        </authorList>
    </citation>
    <scope>NUCLEOTIDE SEQUENCE [LARGE SCALE GENOMIC DNA]</scope>
    <source>
        <strain evidence="3">cv. Huhao1</strain>
        <tissue evidence="2">Leaf</tissue>
    </source>
</reference>
<dbReference type="Gene3D" id="1.10.268.10">
    <property type="entry name" value="Topoisomerase, domain 3"/>
    <property type="match status" value="1"/>
</dbReference>
<comment type="caution">
    <text evidence="2">The sequence shown here is derived from an EMBL/GenBank/DDBJ whole genome shotgun (WGS) entry which is preliminary data.</text>
</comment>
<evidence type="ECO:0000313" key="3">
    <source>
        <dbReference type="Proteomes" id="UP000245207"/>
    </source>
</evidence>
<dbReference type="Proteomes" id="UP000245207">
    <property type="component" value="Unassembled WGS sequence"/>
</dbReference>
<protein>
    <submittedName>
        <fullName evidence="2">Uncharacterized protein</fullName>
    </submittedName>
</protein>
<dbReference type="GO" id="GO:0003918">
    <property type="term" value="F:DNA topoisomerase type II (double strand cut, ATP-hydrolyzing) activity"/>
    <property type="evidence" value="ECO:0007669"/>
    <property type="project" value="InterPro"/>
</dbReference>
<dbReference type="GO" id="GO:0005524">
    <property type="term" value="F:ATP binding"/>
    <property type="evidence" value="ECO:0007669"/>
    <property type="project" value="InterPro"/>
</dbReference>
<name>A0A2U1NAX1_ARTAN</name>
<dbReference type="GO" id="GO:0003677">
    <property type="term" value="F:DNA binding"/>
    <property type="evidence" value="ECO:0007669"/>
    <property type="project" value="InterPro"/>
</dbReference>
<proteinExistence type="predicted"/>